<dbReference type="Proteomes" id="UP000030653">
    <property type="component" value="Unassembled WGS sequence"/>
</dbReference>
<gene>
    <name evidence="2" type="ORF">DACRYDRAFT_20390</name>
</gene>
<evidence type="ECO:0000313" key="3">
    <source>
        <dbReference type="Proteomes" id="UP000030653"/>
    </source>
</evidence>
<proteinExistence type="predicted"/>
<name>M5GG27_DACPD</name>
<accession>M5GG27</accession>
<dbReference type="HOGENOM" id="CLU_3087176_0_0_1"/>
<keyword evidence="3" id="KW-1185">Reference proteome</keyword>
<feature type="region of interest" description="Disordered" evidence="1">
    <location>
        <begin position="1"/>
        <end position="52"/>
    </location>
</feature>
<sequence length="52" mass="6077">MRNQTPDVSKRPKVRDRYKVMIAEQADGEDVVQRRKPSPCDDASFNQEPKMK</sequence>
<reference evidence="2 3" key="1">
    <citation type="journal article" date="2012" name="Science">
        <title>The Paleozoic origin of enzymatic lignin decomposition reconstructed from 31 fungal genomes.</title>
        <authorList>
            <person name="Floudas D."/>
            <person name="Binder M."/>
            <person name="Riley R."/>
            <person name="Barry K."/>
            <person name="Blanchette R.A."/>
            <person name="Henrissat B."/>
            <person name="Martinez A.T."/>
            <person name="Otillar R."/>
            <person name="Spatafora J.W."/>
            <person name="Yadav J.S."/>
            <person name="Aerts A."/>
            <person name="Benoit I."/>
            <person name="Boyd A."/>
            <person name="Carlson A."/>
            <person name="Copeland A."/>
            <person name="Coutinho P.M."/>
            <person name="de Vries R.P."/>
            <person name="Ferreira P."/>
            <person name="Findley K."/>
            <person name="Foster B."/>
            <person name="Gaskell J."/>
            <person name="Glotzer D."/>
            <person name="Gorecki P."/>
            <person name="Heitman J."/>
            <person name="Hesse C."/>
            <person name="Hori C."/>
            <person name="Igarashi K."/>
            <person name="Jurgens J.A."/>
            <person name="Kallen N."/>
            <person name="Kersten P."/>
            <person name="Kohler A."/>
            <person name="Kuees U."/>
            <person name="Kumar T.K.A."/>
            <person name="Kuo A."/>
            <person name="LaButti K."/>
            <person name="Larrondo L.F."/>
            <person name="Lindquist E."/>
            <person name="Ling A."/>
            <person name="Lombard V."/>
            <person name="Lucas S."/>
            <person name="Lundell T."/>
            <person name="Martin R."/>
            <person name="McLaughlin D.J."/>
            <person name="Morgenstern I."/>
            <person name="Morin E."/>
            <person name="Murat C."/>
            <person name="Nagy L.G."/>
            <person name="Nolan M."/>
            <person name="Ohm R.A."/>
            <person name="Patyshakuliyeva A."/>
            <person name="Rokas A."/>
            <person name="Ruiz-Duenas F.J."/>
            <person name="Sabat G."/>
            <person name="Salamov A."/>
            <person name="Samejima M."/>
            <person name="Schmutz J."/>
            <person name="Slot J.C."/>
            <person name="St John F."/>
            <person name="Stenlid J."/>
            <person name="Sun H."/>
            <person name="Sun S."/>
            <person name="Syed K."/>
            <person name="Tsang A."/>
            <person name="Wiebenga A."/>
            <person name="Young D."/>
            <person name="Pisabarro A."/>
            <person name="Eastwood D.C."/>
            <person name="Martin F."/>
            <person name="Cullen D."/>
            <person name="Grigoriev I.V."/>
            <person name="Hibbett D.S."/>
        </authorList>
    </citation>
    <scope>NUCLEOTIDE SEQUENCE [LARGE SCALE GENOMIC DNA]</scope>
    <source>
        <strain evidence="2 3">DJM-731 SS1</strain>
    </source>
</reference>
<dbReference type="GeneID" id="63686982"/>
<dbReference type="EMBL" id="JH795857">
    <property type="protein sequence ID" value="EJU04758.1"/>
    <property type="molecule type" value="Genomic_DNA"/>
</dbReference>
<protein>
    <submittedName>
        <fullName evidence="2">Uncharacterized protein</fullName>
    </submittedName>
</protein>
<dbReference type="RefSeq" id="XP_040631652.1">
    <property type="nucleotide sequence ID" value="XM_040771920.1"/>
</dbReference>
<organism evidence="2 3">
    <name type="scientific">Dacryopinax primogenitus (strain DJM 731)</name>
    <name type="common">Brown rot fungus</name>
    <dbReference type="NCBI Taxonomy" id="1858805"/>
    <lineage>
        <taxon>Eukaryota</taxon>
        <taxon>Fungi</taxon>
        <taxon>Dikarya</taxon>
        <taxon>Basidiomycota</taxon>
        <taxon>Agaricomycotina</taxon>
        <taxon>Dacrymycetes</taxon>
        <taxon>Dacrymycetales</taxon>
        <taxon>Dacrymycetaceae</taxon>
        <taxon>Dacryopinax</taxon>
    </lineage>
</organism>
<dbReference type="AlphaFoldDB" id="M5GG27"/>
<evidence type="ECO:0000313" key="2">
    <source>
        <dbReference type="EMBL" id="EJU04758.1"/>
    </source>
</evidence>
<evidence type="ECO:0000256" key="1">
    <source>
        <dbReference type="SAM" id="MobiDB-lite"/>
    </source>
</evidence>